<dbReference type="PROSITE" id="PS00641">
    <property type="entry name" value="COMPLEX1_75K_1"/>
    <property type="match status" value="1"/>
</dbReference>
<keyword evidence="12" id="KW-1185">Reference proteome</keyword>
<dbReference type="FunFam" id="3.30.70.20:FF:000035">
    <property type="entry name" value="Iron hydrogenase 1"/>
    <property type="match status" value="1"/>
</dbReference>
<dbReference type="InterPro" id="IPR036991">
    <property type="entry name" value="Fe_hydrogenase_ssu_sf"/>
</dbReference>
<keyword evidence="5" id="KW-0677">Repeat</keyword>
<evidence type="ECO:0000256" key="3">
    <source>
        <dbReference type="ARBA" id="ARBA00022485"/>
    </source>
</evidence>
<dbReference type="InterPro" id="IPR050340">
    <property type="entry name" value="Cytosolic_Fe-S_CAF"/>
</dbReference>
<organism evidence="11 12">
    <name type="scientific">Carpediemonas membranifera</name>
    <dbReference type="NCBI Taxonomy" id="201153"/>
    <lineage>
        <taxon>Eukaryota</taxon>
        <taxon>Metamonada</taxon>
        <taxon>Carpediemonas-like organisms</taxon>
        <taxon>Carpediemonas</taxon>
    </lineage>
</organism>
<feature type="domain" description="4Fe-4S His(Cys)3-ligated-type" evidence="10">
    <location>
        <begin position="91"/>
        <end position="130"/>
    </location>
</feature>
<protein>
    <submittedName>
        <fullName evidence="11">Iron-only hydrogenase</fullName>
    </submittedName>
</protein>
<comment type="cofactor">
    <cofactor evidence="1">
        <name>[4Fe-4S] cluster</name>
        <dbReference type="ChEBI" id="CHEBI:49883"/>
    </cofactor>
</comment>
<dbReference type="Pfam" id="PF10588">
    <property type="entry name" value="NADH-G_4Fe-4S_3"/>
    <property type="match status" value="1"/>
</dbReference>
<evidence type="ECO:0000256" key="4">
    <source>
        <dbReference type="ARBA" id="ARBA00022723"/>
    </source>
</evidence>
<dbReference type="OrthoDB" id="10253113at2759"/>
<dbReference type="GO" id="GO:0016020">
    <property type="term" value="C:membrane"/>
    <property type="evidence" value="ECO:0007669"/>
    <property type="project" value="InterPro"/>
</dbReference>
<evidence type="ECO:0000256" key="2">
    <source>
        <dbReference type="ARBA" id="ARBA00006596"/>
    </source>
</evidence>
<dbReference type="InterPro" id="IPR019574">
    <property type="entry name" value="NADH_UbQ_OxRdtase_Gsu_4Fe4S-bd"/>
</dbReference>
<dbReference type="Pfam" id="PF02906">
    <property type="entry name" value="Fe_hyd_lg_C"/>
    <property type="match status" value="1"/>
</dbReference>
<dbReference type="InterPro" id="IPR000283">
    <property type="entry name" value="NADH_UbQ_OxRdtase_75kDa_su_CS"/>
</dbReference>
<dbReference type="Pfam" id="PF13510">
    <property type="entry name" value="Fer2_4"/>
    <property type="match status" value="1"/>
</dbReference>
<dbReference type="GO" id="GO:0042773">
    <property type="term" value="P:ATP synthesis coupled electron transport"/>
    <property type="evidence" value="ECO:0007669"/>
    <property type="project" value="InterPro"/>
</dbReference>
<evidence type="ECO:0000256" key="1">
    <source>
        <dbReference type="ARBA" id="ARBA00001966"/>
    </source>
</evidence>
<dbReference type="Gene3D" id="3.40.950.10">
    <property type="entry name" value="Fe-only Hydrogenase (Larger Subunit), Chain L, domain 3"/>
    <property type="match status" value="1"/>
</dbReference>
<dbReference type="PROSITE" id="PS51085">
    <property type="entry name" value="2FE2S_FER_2"/>
    <property type="match status" value="1"/>
</dbReference>
<evidence type="ECO:0000256" key="5">
    <source>
        <dbReference type="ARBA" id="ARBA00022737"/>
    </source>
</evidence>
<dbReference type="Pfam" id="PF02256">
    <property type="entry name" value="Fe_hyd_SSU"/>
    <property type="match status" value="1"/>
</dbReference>
<dbReference type="Gene3D" id="4.10.260.20">
    <property type="entry name" value="Iron hydrogenase, small subunit"/>
    <property type="match status" value="1"/>
</dbReference>
<dbReference type="PROSITE" id="PS00198">
    <property type="entry name" value="4FE4S_FER_1"/>
    <property type="match status" value="1"/>
</dbReference>
<reference evidence="11" key="1">
    <citation type="submission" date="2021-05" db="EMBL/GenBank/DDBJ databases">
        <title>A free-living protist that lacks canonical eukaryotic 1 DNA replication and segregation systems.</title>
        <authorList>
            <person name="Salas-Leiva D.E."/>
            <person name="Tromer E.C."/>
            <person name="Curtis B.A."/>
            <person name="Jerlstrom-Hultqvist J."/>
            <person name="Kolisko M."/>
            <person name="Yi Z."/>
            <person name="Salas-Leiva J.S."/>
            <person name="Gallot-Lavallee L."/>
            <person name="Kops G.J.P.L."/>
            <person name="Archibald J.M."/>
            <person name="Simpson A.G.B."/>
            <person name="Roger A.J."/>
        </authorList>
    </citation>
    <scope>NUCLEOTIDE SEQUENCE</scope>
    <source>
        <strain evidence="11">BICM</strain>
    </source>
</reference>
<dbReference type="InterPro" id="IPR009016">
    <property type="entry name" value="Fe_hydrogenase"/>
</dbReference>
<comment type="similarity">
    <text evidence="2">Belongs to the NARF family.</text>
</comment>
<evidence type="ECO:0000256" key="7">
    <source>
        <dbReference type="ARBA" id="ARBA00023014"/>
    </source>
</evidence>
<dbReference type="AlphaFoldDB" id="A0A8J6DZ10"/>
<dbReference type="InterPro" id="IPR036010">
    <property type="entry name" value="2Fe-2S_ferredoxin-like_sf"/>
</dbReference>
<evidence type="ECO:0000256" key="6">
    <source>
        <dbReference type="ARBA" id="ARBA00023004"/>
    </source>
</evidence>
<evidence type="ECO:0000313" key="11">
    <source>
        <dbReference type="EMBL" id="KAG9389816.1"/>
    </source>
</evidence>
<dbReference type="PROSITE" id="PS51839">
    <property type="entry name" value="4FE4S_HC3"/>
    <property type="match status" value="1"/>
</dbReference>
<dbReference type="SUPFAM" id="SSF53920">
    <property type="entry name" value="Fe-only hydrogenase"/>
    <property type="match status" value="1"/>
</dbReference>
<dbReference type="SMART" id="SM00902">
    <property type="entry name" value="Fe_hyd_SSU"/>
    <property type="match status" value="1"/>
</dbReference>
<accession>A0A8J6DZ10</accession>
<dbReference type="InterPro" id="IPR017896">
    <property type="entry name" value="4Fe4S_Fe-S-bd"/>
</dbReference>
<evidence type="ECO:0000259" key="8">
    <source>
        <dbReference type="PROSITE" id="PS51085"/>
    </source>
</evidence>
<dbReference type="PROSITE" id="PS51379">
    <property type="entry name" value="4FE4S_FER_2"/>
    <property type="match status" value="2"/>
</dbReference>
<dbReference type="GO" id="GO:0008137">
    <property type="term" value="F:NADH dehydrogenase (ubiquinone) activity"/>
    <property type="evidence" value="ECO:0007669"/>
    <property type="project" value="InterPro"/>
</dbReference>
<evidence type="ECO:0000313" key="12">
    <source>
        <dbReference type="Proteomes" id="UP000717585"/>
    </source>
</evidence>
<feature type="domain" description="4Fe-4S ferredoxin-type" evidence="9">
    <location>
        <begin position="147"/>
        <end position="177"/>
    </location>
</feature>
<dbReference type="PANTHER" id="PTHR11615">
    <property type="entry name" value="NITRATE, FORMATE, IRON DEHYDROGENASE"/>
    <property type="match status" value="1"/>
</dbReference>
<dbReference type="Proteomes" id="UP000717585">
    <property type="component" value="Unassembled WGS sequence"/>
</dbReference>
<dbReference type="SMART" id="SM00929">
    <property type="entry name" value="NADH-G_4Fe-4S_3"/>
    <property type="match status" value="1"/>
</dbReference>
<keyword evidence="6" id="KW-0408">Iron</keyword>
<sequence length="587" mass="62037">MLSSLGKRFLSSNTVNITLNGLKVAVPASSTILDSCKANNCFVPTLCYHPRLPESGSCRLCLVDVEGCGSPLPACRTKVWEGMNICTETERVADAVRLNLEMIAQNHCFSCASCAVDGECELQDLLRIYGIPQPANTITPLLFGGSSAIACDSTKCVACGRCVQACAALQGLGVWEYGGRAHASLPQTSGHAPLDATACINCGQCATFCPTGALTERDQVAEVMAVIRAKKAAGKTVVIQTAPAVRVTISEAFGMEPGTVTTGQLVAALKKAGFDHVFDVDFAADLTIMEEGTELLSRLGKGGPMMTSCCPGWVNFVEKHYPDFIPNLSSCKSPQGMMGAVVKTYWAEKMGIAPEDIFLVSAMPCTAKKDEAARPQLEGDVDVVLTTRELARLLKLHRPGVNFSTLAPESFSDPHGLGDSTGAAVLFGASGGVMEAALRTVHAVVTGEELPDALLDLEGAVRPNGESLHTATVPVGDANVRVAVVHGLQATREFLERLKAGEEYDFVEVMACPGGCVGGGGNPSSQDGDILARRTAGIYGDDVNMAVRRSHKNEGVKALYDEFLGSPNGHKSHELLHTTYTDRSVKL</sequence>
<dbReference type="SUPFAM" id="SSF54862">
    <property type="entry name" value="4Fe-4S ferredoxins"/>
    <property type="match status" value="1"/>
</dbReference>
<keyword evidence="7" id="KW-0411">Iron-sulfur</keyword>
<dbReference type="GO" id="GO:0051539">
    <property type="term" value="F:4 iron, 4 sulfur cluster binding"/>
    <property type="evidence" value="ECO:0007669"/>
    <property type="project" value="UniProtKB-KW"/>
</dbReference>
<dbReference type="CDD" id="cd00207">
    <property type="entry name" value="fer2"/>
    <property type="match status" value="1"/>
</dbReference>
<dbReference type="Pfam" id="PF00037">
    <property type="entry name" value="Fer4"/>
    <property type="match status" value="1"/>
</dbReference>
<dbReference type="GO" id="GO:0005506">
    <property type="term" value="F:iron ion binding"/>
    <property type="evidence" value="ECO:0007669"/>
    <property type="project" value="InterPro"/>
</dbReference>
<dbReference type="Gene3D" id="3.30.70.20">
    <property type="match status" value="1"/>
</dbReference>
<evidence type="ECO:0000259" key="10">
    <source>
        <dbReference type="PROSITE" id="PS51839"/>
    </source>
</evidence>
<dbReference type="InterPro" id="IPR017900">
    <property type="entry name" value="4Fe4S_Fe_S_CS"/>
</dbReference>
<dbReference type="Gene3D" id="3.10.20.740">
    <property type="match status" value="1"/>
</dbReference>
<keyword evidence="3" id="KW-0004">4Fe-4S</keyword>
<feature type="domain" description="4Fe-4S ferredoxin-type" evidence="9">
    <location>
        <begin position="190"/>
        <end position="219"/>
    </location>
</feature>
<dbReference type="Gene3D" id="3.40.50.1780">
    <property type="match status" value="1"/>
</dbReference>
<comment type="caution">
    <text evidence="11">The sequence shown here is derived from an EMBL/GenBank/DDBJ whole genome shotgun (WGS) entry which is preliminary data.</text>
</comment>
<name>A0A8J6DZ10_9EUKA</name>
<dbReference type="GO" id="GO:0008901">
    <property type="term" value="F:ferredoxin hydrogenase activity"/>
    <property type="evidence" value="ECO:0007669"/>
    <property type="project" value="InterPro"/>
</dbReference>
<dbReference type="SUPFAM" id="SSF54292">
    <property type="entry name" value="2Fe-2S ferredoxin-like"/>
    <property type="match status" value="1"/>
</dbReference>
<dbReference type="InterPro" id="IPR013352">
    <property type="entry name" value="Fe_hydrogenase_subset"/>
</dbReference>
<dbReference type="InterPro" id="IPR003149">
    <property type="entry name" value="Fe_hydrogenase_ssu"/>
</dbReference>
<dbReference type="EMBL" id="JAHDYR010000067">
    <property type="protein sequence ID" value="KAG9389816.1"/>
    <property type="molecule type" value="Genomic_DNA"/>
</dbReference>
<keyword evidence="4" id="KW-0479">Metal-binding</keyword>
<dbReference type="InterPro" id="IPR001041">
    <property type="entry name" value="2Fe-2S_ferredoxin-type"/>
</dbReference>
<dbReference type="InterPro" id="IPR004108">
    <property type="entry name" value="Fe_hydrogenase_lsu_C"/>
</dbReference>
<proteinExistence type="inferred from homology"/>
<gene>
    <name evidence="11" type="ORF">J8273_8495</name>
</gene>
<dbReference type="NCBIfam" id="TIGR02512">
    <property type="entry name" value="FeFe_hydrog_A"/>
    <property type="match status" value="1"/>
</dbReference>
<evidence type="ECO:0000259" key="9">
    <source>
        <dbReference type="PROSITE" id="PS51379"/>
    </source>
</evidence>
<feature type="domain" description="2Fe-2S ferredoxin-type" evidence="8">
    <location>
        <begin position="13"/>
        <end position="91"/>
    </location>
</feature>